<dbReference type="EMBL" id="LXSH01000028">
    <property type="protein sequence ID" value="OAM20317.1"/>
    <property type="molecule type" value="Genomic_DNA"/>
</dbReference>
<dbReference type="GO" id="GO:0007155">
    <property type="term" value="P:cell adhesion"/>
    <property type="evidence" value="ECO:0007669"/>
    <property type="project" value="InterPro"/>
</dbReference>
<keyword evidence="4" id="KW-0472">Membrane</keyword>
<name>A0A1A9RN49_EIKCO</name>
<keyword evidence="4" id="KW-1133">Transmembrane helix</keyword>
<evidence type="ECO:0000313" key="6">
    <source>
        <dbReference type="Proteomes" id="UP000078103"/>
    </source>
</evidence>
<reference evidence="6" key="1">
    <citation type="submission" date="2016-05" db="EMBL/GenBank/DDBJ databases">
        <title>Draft genome of Corynebacterium afermentans subsp. afermentans LCDC 88199T.</title>
        <authorList>
            <person name="Bernier A.-M."/>
            <person name="Bernard K."/>
        </authorList>
    </citation>
    <scope>NUCLEOTIDE SEQUENCE [LARGE SCALE GENOMIC DNA]</scope>
    <source>
        <strain evidence="6">NML120819</strain>
    </source>
</reference>
<dbReference type="AlphaFoldDB" id="A0A1A9RN49"/>
<dbReference type="NCBIfam" id="TIGR02532">
    <property type="entry name" value="IV_pilin_GFxxxE"/>
    <property type="match status" value="1"/>
</dbReference>
<dbReference type="SUPFAM" id="SSF54523">
    <property type="entry name" value="Pili subunits"/>
    <property type="match status" value="1"/>
</dbReference>
<proteinExistence type="inferred from homology"/>
<evidence type="ECO:0008006" key="7">
    <source>
        <dbReference type="Google" id="ProtNLM"/>
    </source>
</evidence>
<organism evidence="5 6">
    <name type="scientific">Eikenella corrodens</name>
    <dbReference type="NCBI Taxonomy" id="539"/>
    <lineage>
        <taxon>Bacteria</taxon>
        <taxon>Pseudomonadati</taxon>
        <taxon>Pseudomonadota</taxon>
        <taxon>Betaproteobacteria</taxon>
        <taxon>Neisseriales</taxon>
        <taxon>Neisseriaceae</taxon>
        <taxon>Eikenella</taxon>
    </lineage>
</organism>
<comment type="caution">
    <text evidence="5">The sequence shown here is derived from an EMBL/GenBank/DDBJ whole genome shotgun (WGS) entry which is preliminary data.</text>
</comment>
<dbReference type="PANTHER" id="PTHR30093:SF34">
    <property type="entry name" value="PREPILIN PEPTIDASE-DEPENDENT PROTEIN D"/>
    <property type="match status" value="1"/>
</dbReference>
<evidence type="ECO:0000256" key="3">
    <source>
        <dbReference type="ARBA" id="ARBA00023157"/>
    </source>
</evidence>
<accession>A0A1A9RN49</accession>
<dbReference type="PANTHER" id="PTHR30093">
    <property type="entry name" value="GENERAL SECRETION PATHWAY PROTEIN G"/>
    <property type="match status" value="1"/>
</dbReference>
<dbReference type="Gene3D" id="3.30.700.10">
    <property type="entry name" value="Glycoprotein, Type 4 Pilin"/>
    <property type="match status" value="1"/>
</dbReference>
<evidence type="ECO:0000313" key="5">
    <source>
        <dbReference type="EMBL" id="OAM20317.1"/>
    </source>
</evidence>
<dbReference type="Pfam" id="PF07963">
    <property type="entry name" value="N_methyl"/>
    <property type="match status" value="1"/>
</dbReference>
<dbReference type="InterPro" id="IPR001082">
    <property type="entry name" value="Pilin"/>
</dbReference>
<dbReference type="InterPro" id="IPR045584">
    <property type="entry name" value="Pilin-like"/>
</dbReference>
<comment type="similarity">
    <text evidence="1">Belongs to the N-Me-Phe pilin family.</text>
</comment>
<sequence length="153" mass="16698">MYRDKNLGFTLIELMIVIAIIGILAAIAIPAYQNYVARAQVSESISLMDGLKSSVADNYFNAQICADNQTSSHFGIAQRDRITGKYVQSIHTRVSTDANYDCEMQATFKSTGVAAALQGKTIFLRMKALPGGTTWACSSTDLANEFLPSSCRR</sequence>
<evidence type="ECO:0000256" key="4">
    <source>
        <dbReference type="SAM" id="Phobius"/>
    </source>
</evidence>
<gene>
    <name evidence="5" type="ORF">A7P89_10460</name>
</gene>
<protein>
    <recommendedName>
        <fullName evidence="7">Prepilin-type N-terminal cleavage/methylation domain-containing protein</fullName>
    </recommendedName>
</protein>
<dbReference type="Pfam" id="PF00114">
    <property type="entry name" value="Pilin"/>
    <property type="match status" value="1"/>
</dbReference>
<dbReference type="GO" id="GO:0009289">
    <property type="term" value="C:pilus"/>
    <property type="evidence" value="ECO:0007669"/>
    <property type="project" value="InterPro"/>
</dbReference>
<dbReference type="InterPro" id="IPR012902">
    <property type="entry name" value="N_methyl_site"/>
</dbReference>
<evidence type="ECO:0000256" key="2">
    <source>
        <dbReference type="ARBA" id="ARBA00022481"/>
    </source>
</evidence>
<keyword evidence="4" id="KW-0812">Transmembrane</keyword>
<feature type="transmembrane region" description="Helical" evidence="4">
    <location>
        <begin position="7"/>
        <end position="32"/>
    </location>
</feature>
<keyword evidence="3" id="KW-1015">Disulfide bond</keyword>
<dbReference type="Proteomes" id="UP000078103">
    <property type="component" value="Unassembled WGS sequence"/>
</dbReference>
<keyword evidence="2" id="KW-0488">Methylation</keyword>
<evidence type="ECO:0000256" key="1">
    <source>
        <dbReference type="ARBA" id="ARBA00005233"/>
    </source>
</evidence>
<dbReference type="RefSeq" id="WP_064106444.1">
    <property type="nucleotide sequence ID" value="NZ_LXSH01000028.1"/>
</dbReference>